<gene>
    <name evidence="9" type="primary">lspA</name>
    <name evidence="11" type="ORF">GCM10023231_32400</name>
</gene>
<comment type="pathway">
    <text evidence="9">Protein modification; lipoprotein biosynthesis (signal peptide cleavage).</text>
</comment>
<feature type="active site" evidence="9">
    <location>
        <position position="170"/>
    </location>
</feature>
<feature type="transmembrane region" description="Helical" evidence="9">
    <location>
        <begin position="88"/>
        <end position="109"/>
    </location>
</feature>
<keyword evidence="12" id="KW-1185">Reference proteome</keyword>
<dbReference type="Proteomes" id="UP001501411">
    <property type="component" value="Unassembled WGS sequence"/>
</dbReference>
<dbReference type="EMBL" id="BAABIQ010000041">
    <property type="protein sequence ID" value="GAA4801165.1"/>
    <property type="molecule type" value="Genomic_DNA"/>
</dbReference>
<keyword evidence="4 9" id="KW-0812">Transmembrane</keyword>
<keyword evidence="2 9" id="KW-1003">Cell membrane</keyword>
<evidence type="ECO:0000313" key="12">
    <source>
        <dbReference type="Proteomes" id="UP001501411"/>
    </source>
</evidence>
<dbReference type="PANTHER" id="PTHR33695">
    <property type="entry name" value="LIPOPROTEIN SIGNAL PEPTIDASE"/>
    <property type="match status" value="1"/>
</dbReference>
<comment type="function">
    <text evidence="9">This protein specifically catalyzes the removal of signal peptides from prolipoproteins.</text>
</comment>
<dbReference type="PANTHER" id="PTHR33695:SF1">
    <property type="entry name" value="LIPOPROTEIN SIGNAL PEPTIDASE"/>
    <property type="match status" value="1"/>
</dbReference>
<name>A0ABP9BXS3_9SPHI</name>
<evidence type="ECO:0000256" key="8">
    <source>
        <dbReference type="ARBA" id="ARBA00023136"/>
    </source>
</evidence>
<evidence type="ECO:0000256" key="1">
    <source>
        <dbReference type="ARBA" id="ARBA00006139"/>
    </source>
</evidence>
<feature type="transmembrane region" description="Helical" evidence="9">
    <location>
        <begin position="116"/>
        <end position="141"/>
    </location>
</feature>
<evidence type="ECO:0000256" key="2">
    <source>
        <dbReference type="ARBA" id="ARBA00022475"/>
    </source>
</evidence>
<comment type="caution">
    <text evidence="11">The sequence shown here is derived from an EMBL/GenBank/DDBJ whole genome shotgun (WGS) entry which is preliminary data.</text>
</comment>
<evidence type="ECO:0000256" key="7">
    <source>
        <dbReference type="ARBA" id="ARBA00022989"/>
    </source>
</evidence>
<keyword evidence="8 9" id="KW-0472">Membrane</keyword>
<dbReference type="PRINTS" id="PR00781">
    <property type="entry name" value="LIPOSIGPTASE"/>
</dbReference>
<feature type="transmembrane region" description="Helical" evidence="9">
    <location>
        <begin position="31"/>
        <end position="48"/>
    </location>
</feature>
<dbReference type="NCBIfam" id="NF011369">
    <property type="entry name" value="PRK14788.1"/>
    <property type="match status" value="1"/>
</dbReference>
<dbReference type="HAMAP" id="MF_00161">
    <property type="entry name" value="LspA"/>
    <property type="match status" value="1"/>
</dbReference>
<keyword evidence="11" id="KW-0449">Lipoprotein</keyword>
<comment type="similarity">
    <text evidence="1 9 10">Belongs to the peptidase A8 family.</text>
</comment>
<organism evidence="11 12">
    <name type="scientific">Olivibacter ginsenosidimutans</name>
    <dbReference type="NCBI Taxonomy" id="1176537"/>
    <lineage>
        <taxon>Bacteria</taxon>
        <taxon>Pseudomonadati</taxon>
        <taxon>Bacteroidota</taxon>
        <taxon>Sphingobacteriia</taxon>
        <taxon>Sphingobacteriales</taxon>
        <taxon>Sphingobacteriaceae</taxon>
        <taxon>Olivibacter</taxon>
    </lineage>
</organism>
<comment type="catalytic activity">
    <reaction evidence="9">
        <text>Release of signal peptides from bacterial membrane prolipoproteins. Hydrolyzes -Xaa-Yaa-Zaa-|-(S,diacylglyceryl)Cys-, in which Xaa is hydrophobic (preferably Leu), and Yaa (Ala or Ser) and Zaa (Gly or Ala) have small, neutral side chains.</text>
        <dbReference type="EC" id="3.4.23.36"/>
    </reaction>
</comment>
<keyword evidence="6 9" id="KW-0378">Hydrolase</keyword>
<comment type="subcellular location">
    <subcellularLocation>
        <location evidence="9">Cell membrane</location>
        <topology evidence="9">Multi-pass membrane protein</topology>
    </subcellularLocation>
</comment>
<dbReference type="InterPro" id="IPR001872">
    <property type="entry name" value="Peptidase_A8"/>
</dbReference>
<keyword evidence="3 9" id="KW-0645">Protease</keyword>
<protein>
    <recommendedName>
        <fullName evidence="9">Lipoprotein signal peptidase</fullName>
        <ecNumber evidence="9">3.4.23.36</ecNumber>
    </recommendedName>
    <alternativeName>
        <fullName evidence="9">Prolipoprotein signal peptidase</fullName>
    </alternativeName>
    <alternativeName>
        <fullName evidence="9">Signal peptidase II</fullName>
        <shortName evidence="9">SPase II</shortName>
    </alternativeName>
</protein>
<feature type="transmembrane region" description="Helical" evidence="9">
    <location>
        <begin position="194"/>
        <end position="217"/>
    </location>
</feature>
<evidence type="ECO:0000256" key="6">
    <source>
        <dbReference type="ARBA" id="ARBA00022801"/>
    </source>
</evidence>
<accession>A0ABP9BXS3</accession>
<reference evidence="12" key="1">
    <citation type="journal article" date="2019" name="Int. J. Syst. Evol. Microbiol.">
        <title>The Global Catalogue of Microorganisms (GCM) 10K type strain sequencing project: providing services to taxonomists for standard genome sequencing and annotation.</title>
        <authorList>
            <consortium name="The Broad Institute Genomics Platform"/>
            <consortium name="The Broad Institute Genome Sequencing Center for Infectious Disease"/>
            <person name="Wu L."/>
            <person name="Ma J."/>
        </authorList>
    </citation>
    <scope>NUCLEOTIDE SEQUENCE [LARGE SCALE GENOMIC DNA]</scope>
    <source>
        <strain evidence="12">JCM 18200</strain>
    </source>
</reference>
<dbReference type="EC" id="3.4.23.36" evidence="9"/>
<evidence type="ECO:0000256" key="5">
    <source>
        <dbReference type="ARBA" id="ARBA00022750"/>
    </source>
</evidence>
<evidence type="ECO:0000256" key="3">
    <source>
        <dbReference type="ARBA" id="ARBA00022670"/>
    </source>
</evidence>
<evidence type="ECO:0000256" key="4">
    <source>
        <dbReference type="ARBA" id="ARBA00022692"/>
    </source>
</evidence>
<dbReference type="Pfam" id="PF01252">
    <property type="entry name" value="Peptidase_A8"/>
    <property type="match status" value="1"/>
</dbReference>
<evidence type="ECO:0000256" key="10">
    <source>
        <dbReference type="RuleBase" id="RU004181"/>
    </source>
</evidence>
<keyword evidence="5 9" id="KW-0064">Aspartyl protease</keyword>
<feature type="active site" evidence="9">
    <location>
        <position position="204"/>
    </location>
</feature>
<proteinExistence type="inferred from homology"/>
<evidence type="ECO:0000313" key="11">
    <source>
        <dbReference type="EMBL" id="GAA4801165.1"/>
    </source>
</evidence>
<keyword evidence="7 9" id="KW-1133">Transmembrane helix</keyword>
<sequence>MDWRAHMAVADFLGTPFSNPVNKMKGYTKPFSLILAVLILDQVIKFWVKLNMTLGQEFKILGNRGLIHFTENNGMAFGMEFGGEGGKLALSIFRILAVLGIGYGLIYMIKRKYHRGLIMCVALIFAGALGNIIDSTFYGLIFSESTWYDKAQFLPASGGYSTLFHGKVVDMFYFPLLQGTFPTWSPIWPKEEFIFFRPVFNLADSAISVGVIIILIFQKRYFKEEVQEPASYHSEVIEE</sequence>
<evidence type="ECO:0000256" key="9">
    <source>
        <dbReference type="HAMAP-Rule" id="MF_00161"/>
    </source>
</evidence>